<keyword evidence="4 6" id="KW-1133">Transmembrane helix</keyword>
<organism evidence="9 10">
    <name type="scientific">Paenibacillus hodogayensis</name>
    <dbReference type="NCBI Taxonomy" id="279208"/>
    <lineage>
        <taxon>Bacteria</taxon>
        <taxon>Bacillati</taxon>
        <taxon>Bacillota</taxon>
        <taxon>Bacilli</taxon>
        <taxon>Bacillales</taxon>
        <taxon>Paenibacillaceae</taxon>
        <taxon>Paenibacillus</taxon>
    </lineage>
</organism>
<accession>A0ABV5W469</accession>
<evidence type="ECO:0000256" key="2">
    <source>
        <dbReference type="ARBA" id="ARBA00022475"/>
    </source>
</evidence>
<dbReference type="NCBIfam" id="NF003194">
    <property type="entry name" value="PRK04164.1-5"/>
    <property type="match status" value="1"/>
</dbReference>
<dbReference type="Pfam" id="PF10035">
    <property type="entry name" value="DUF2179"/>
    <property type="match status" value="1"/>
</dbReference>
<dbReference type="CDD" id="cd16381">
    <property type="entry name" value="YitT_C_like_1"/>
    <property type="match status" value="1"/>
</dbReference>
<evidence type="ECO:0000256" key="4">
    <source>
        <dbReference type="ARBA" id="ARBA00022989"/>
    </source>
</evidence>
<keyword evidence="3 6" id="KW-0812">Transmembrane</keyword>
<name>A0ABV5W469_9BACL</name>
<dbReference type="EMBL" id="JBHMAG010000018">
    <property type="protein sequence ID" value="MFB9755335.1"/>
    <property type="molecule type" value="Genomic_DNA"/>
</dbReference>
<keyword evidence="10" id="KW-1185">Reference proteome</keyword>
<evidence type="ECO:0000256" key="1">
    <source>
        <dbReference type="ARBA" id="ARBA00004651"/>
    </source>
</evidence>
<dbReference type="Proteomes" id="UP001589619">
    <property type="component" value="Unassembled WGS sequence"/>
</dbReference>
<evidence type="ECO:0000259" key="8">
    <source>
        <dbReference type="Pfam" id="PF18955"/>
    </source>
</evidence>
<comment type="caution">
    <text evidence="9">The sequence shown here is derived from an EMBL/GenBank/DDBJ whole genome shotgun (WGS) entry which is preliminary data.</text>
</comment>
<evidence type="ECO:0000313" key="10">
    <source>
        <dbReference type="Proteomes" id="UP001589619"/>
    </source>
</evidence>
<sequence length="185" mass="20826">MWSTLATILVIQIVYVSVLTVRQIFTLKGYRYRAALLSSIDIMVYVIGFKIVLDHLDQPASLIVYCLGYGAGILIGIKIEERLALGFTNVQIFLKHDGLEIARKLRTKGYGLTIWHAEGIHGESLVFSIIIPRKKQSRLYQEIVALDPTAFIVSYDAKYYRGGFLAKTPAMRKDNRSATNREAGL</sequence>
<dbReference type="PANTHER" id="PTHR40060:SF1">
    <property type="entry name" value="UPF0316 PROTEIN YEBE"/>
    <property type="match status" value="1"/>
</dbReference>
<dbReference type="InterPro" id="IPR044035">
    <property type="entry name" value="DUF5698"/>
</dbReference>
<gene>
    <name evidence="9" type="ORF">ACFFNY_27485</name>
</gene>
<comment type="subcellular location">
    <subcellularLocation>
        <location evidence="1 6">Cell membrane</location>
        <topology evidence="1 6">Multi-pass membrane protein</topology>
    </subcellularLocation>
</comment>
<protein>
    <recommendedName>
        <fullName evidence="6">UPF0316 protein ACFFNY_27485</fullName>
    </recommendedName>
</protein>
<reference evidence="9 10" key="1">
    <citation type="submission" date="2024-09" db="EMBL/GenBank/DDBJ databases">
        <authorList>
            <person name="Sun Q."/>
            <person name="Mori K."/>
        </authorList>
    </citation>
    <scope>NUCLEOTIDE SEQUENCE [LARGE SCALE GENOMIC DNA]</scope>
    <source>
        <strain evidence="9 10">JCM 12520</strain>
    </source>
</reference>
<dbReference type="PANTHER" id="PTHR40060">
    <property type="entry name" value="UPF0316 PROTEIN YEBE"/>
    <property type="match status" value="1"/>
</dbReference>
<evidence type="ECO:0000259" key="7">
    <source>
        <dbReference type="Pfam" id="PF10035"/>
    </source>
</evidence>
<keyword evidence="2 6" id="KW-1003">Cell membrane</keyword>
<dbReference type="InterPro" id="IPR022930">
    <property type="entry name" value="UPF0316"/>
</dbReference>
<evidence type="ECO:0000256" key="6">
    <source>
        <dbReference type="HAMAP-Rule" id="MF_01515"/>
    </source>
</evidence>
<dbReference type="HAMAP" id="MF_01515">
    <property type="entry name" value="UPF0316"/>
    <property type="match status" value="1"/>
</dbReference>
<keyword evidence="5 6" id="KW-0472">Membrane</keyword>
<evidence type="ECO:0000256" key="3">
    <source>
        <dbReference type="ARBA" id="ARBA00022692"/>
    </source>
</evidence>
<evidence type="ECO:0000256" key="5">
    <source>
        <dbReference type="ARBA" id="ARBA00023136"/>
    </source>
</evidence>
<feature type="domain" description="DUF5698" evidence="8">
    <location>
        <begin position="20"/>
        <end position="77"/>
    </location>
</feature>
<feature type="transmembrane region" description="Helical" evidence="6">
    <location>
        <begin position="6"/>
        <end position="25"/>
    </location>
</feature>
<feature type="domain" description="DUF2179" evidence="7">
    <location>
        <begin position="110"/>
        <end position="162"/>
    </location>
</feature>
<dbReference type="RefSeq" id="WP_344908146.1">
    <property type="nucleotide sequence ID" value="NZ_BAAAYO010000006.1"/>
</dbReference>
<comment type="similarity">
    <text evidence="6">Belongs to the UPF0316 family.</text>
</comment>
<evidence type="ECO:0000313" key="9">
    <source>
        <dbReference type="EMBL" id="MFB9755335.1"/>
    </source>
</evidence>
<dbReference type="InterPro" id="IPR019264">
    <property type="entry name" value="DUF2179"/>
</dbReference>
<feature type="transmembrane region" description="Helical" evidence="6">
    <location>
        <begin position="59"/>
        <end position="77"/>
    </location>
</feature>
<dbReference type="Pfam" id="PF18955">
    <property type="entry name" value="DUF5698"/>
    <property type="match status" value="1"/>
</dbReference>
<feature type="transmembrane region" description="Helical" evidence="6">
    <location>
        <begin position="32"/>
        <end position="53"/>
    </location>
</feature>
<proteinExistence type="inferred from homology"/>